<feature type="repeat" description="Solcar" evidence="8">
    <location>
        <begin position="86"/>
        <end position="174"/>
    </location>
</feature>
<reference evidence="11" key="1">
    <citation type="journal article" date="2012" name="Science">
        <title>The Paleozoic origin of enzymatic lignin decomposition reconstructed from 31 fungal genomes.</title>
        <authorList>
            <person name="Floudas D."/>
            <person name="Binder M."/>
            <person name="Riley R."/>
            <person name="Barry K."/>
            <person name="Blanchette R.A."/>
            <person name="Henrissat B."/>
            <person name="Martinez A.T."/>
            <person name="Otillar R."/>
            <person name="Spatafora J.W."/>
            <person name="Yadav J.S."/>
            <person name="Aerts A."/>
            <person name="Benoit I."/>
            <person name="Boyd A."/>
            <person name="Carlson A."/>
            <person name="Copeland A."/>
            <person name="Coutinho P.M."/>
            <person name="de Vries R.P."/>
            <person name="Ferreira P."/>
            <person name="Findley K."/>
            <person name="Foster B."/>
            <person name="Gaskell J."/>
            <person name="Glotzer D."/>
            <person name="Gorecki P."/>
            <person name="Heitman J."/>
            <person name="Hesse C."/>
            <person name="Hori C."/>
            <person name="Igarashi K."/>
            <person name="Jurgens J.A."/>
            <person name="Kallen N."/>
            <person name="Kersten P."/>
            <person name="Kohler A."/>
            <person name="Kuees U."/>
            <person name="Kumar T.K.A."/>
            <person name="Kuo A."/>
            <person name="LaButti K."/>
            <person name="Larrondo L.F."/>
            <person name="Lindquist E."/>
            <person name="Ling A."/>
            <person name="Lombard V."/>
            <person name="Lucas S."/>
            <person name="Lundell T."/>
            <person name="Martin R."/>
            <person name="McLaughlin D.J."/>
            <person name="Morgenstern I."/>
            <person name="Morin E."/>
            <person name="Murat C."/>
            <person name="Nagy L.G."/>
            <person name="Nolan M."/>
            <person name="Ohm R.A."/>
            <person name="Patyshakuliyeva A."/>
            <person name="Rokas A."/>
            <person name="Ruiz-Duenas F.J."/>
            <person name="Sabat G."/>
            <person name="Salamov A."/>
            <person name="Samejima M."/>
            <person name="Schmutz J."/>
            <person name="Slot J.C."/>
            <person name="St John F."/>
            <person name="Stenlid J."/>
            <person name="Sun H."/>
            <person name="Sun S."/>
            <person name="Syed K."/>
            <person name="Tsang A."/>
            <person name="Wiebenga A."/>
            <person name="Young D."/>
            <person name="Pisabarro A."/>
            <person name="Eastwood D.C."/>
            <person name="Martin F."/>
            <person name="Cullen D."/>
            <person name="Grigoriev I.V."/>
            <person name="Hibbett D.S."/>
        </authorList>
    </citation>
    <scope>NUCLEOTIDE SEQUENCE [LARGE SCALE GENOMIC DNA]</scope>
    <source>
        <strain evidence="11">TFB10046</strain>
    </source>
</reference>
<comment type="subcellular location">
    <subcellularLocation>
        <location evidence="1">Membrane</location>
        <topology evidence="1">Multi-pass membrane protein</topology>
    </subcellularLocation>
</comment>
<evidence type="ECO:0000313" key="11">
    <source>
        <dbReference type="Proteomes" id="UP000006514"/>
    </source>
</evidence>
<evidence type="ECO:0000256" key="2">
    <source>
        <dbReference type="ARBA" id="ARBA00006375"/>
    </source>
</evidence>
<dbReference type="EMBL" id="JH688964">
    <property type="protein sequence ID" value="EJD32450.1"/>
    <property type="molecule type" value="Genomic_DNA"/>
</dbReference>
<feature type="non-terminal residue" evidence="10">
    <location>
        <position position="284"/>
    </location>
</feature>
<evidence type="ECO:0000256" key="1">
    <source>
        <dbReference type="ARBA" id="ARBA00004141"/>
    </source>
</evidence>
<dbReference type="OrthoDB" id="448427at2759"/>
<evidence type="ECO:0000256" key="4">
    <source>
        <dbReference type="ARBA" id="ARBA00022692"/>
    </source>
</evidence>
<organism evidence="10 11">
    <name type="scientific">Auricularia subglabra (strain TFB-10046 / SS5)</name>
    <name type="common">White-rot fungus</name>
    <name type="synonym">Auricularia delicata (strain TFB10046)</name>
    <dbReference type="NCBI Taxonomy" id="717982"/>
    <lineage>
        <taxon>Eukaryota</taxon>
        <taxon>Fungi</taxon>
        <taxon>Dikarya</taxon>
        <taxon>Basidiomycota</taxon>
        <taxon>Agaricomycotina</taxon>
        <taxon>Agaricomycetes</taxon>
        <taxon>Auriculariales</taxon>
        <taxon>Auriculariaceae</taxon>
        <taxon>Auricularia</taxon>
    </lineage>
</organism>
<dbReference type="Pfam" id="PF00153">
    <property type="entry name" value="Mito_carr"/>
    <property type="match status" value="2"/>
</dbReference>
<keyword evidence="11" id="KW-1185">Reference proteome</keyword>
<dbReference type="SUPFAM" id="SSF103506">
    <property type="entry name" value="Mitochondrial carrier"/>
    <property type="match status" value="1"/>
</dbReference>
<evidence type="ECO:0000256" key="5">
    <source>
        <dbReference type="ARBA" id="ARBA00022737"/>
    </source>
</evidence>
<gene>
    <name evidence="10" type="ORF">AURDEDRAFT_132132</name>
</gene>
<dbReference type="Gene3D" id="1.50.40.10">
    <property type="entry name" value="Mitochondrial carrier domain"/>
    <property type="match status" value="1"/>
</dbReference>
<dbReference type="Proteomes" id="UP000006514">
    <property type="component" value="Unassembled WGS sequence"/>
</dbReference>
<sequence>MYRGMLVLGFGLRHRRLGLRHRRLGGGVFRGGPRVVAPRGLMHDAAVNASHEHSMGHASAPRRRRAPSEVCARQETVRRVETGNAGLALAVGSSGGMAGVIQSLRYYEIIGDSPLDLTKVRMQAAHDASMLHSMATTVRTAGVFGLWDGISGTLLRQLSYSLVRFAAYEDFKKRLTAASDKPPSKPQLALAGALAGAAGGLVGNPADVILVRMQGDAARPPAERYGYRNCLDGLWKIVRNEGPAALARGWAPNVVRASLMNASQLDSYDVAKAALLNAGMKDDI</sequence>
<dbReference type="PANTHER" id="PTHR45618">
    <property type="entry name" value="MITOCHONDRIAL DICARBOXYLATE CARRIER-RELATED"/>
    <property type="match status" value="1"/>
</dbReference>
<keyword evidence="4 8" id="KW-0812">Transmembrane</keyword>
<evidence type="ECO:0000256" key="8">
    <source>
        <dbReference type="PROSITE-ProRule" id="PRU00282"/>
    </source>
</evidence>
<evidence type="ECO:0000313" key="10">
    <source>
        <dbReference type="EMBL" id="EJD32450.1"/>
    </source>
</evidence>
<evidence type="ECO:0000256" key="7">
    <source>
        <dbReference type="ARBA" id="ARBA00023136"/>
    </source>
</evidence>
<dbReference type="GO" id="GO:0016020">
    <property type="term" value="C:membrane"/>
    <property type="evidence" value="ECO:0007669"/>
    <property type="project" value="UniProtKB-SubCell"/>
</dbReference>
<name>J0WL25_AURST</name>
<keyword evidence="6" id="KW-1133">Transmembrane helix</keyword>
<dbReference type="InterPro" id="IPR018108">
    <property type="entry name" value="MCP_transmembrane"/>
</dbReference>
<feature type="repeat" description="Solcar" evidence="8">
    <location>
        <begin position="183"/>
        <end position="274"/>
    </location>
</feature>
<keyword evidence="7 8" id="KW-0472">Membrane</keyword>
<dbReference type="eggNOG" id="KOG0759">
    <property type="taxonomic scope" value="Eukaryota"/>
</dbReference>
<comment type="similarity">
    <text evidence="2 9">Belongs to the mitochondrial carrier (TC 2.A.29) family.</text>
</comment>
<dbReference type="InterPro" id="IPR050391">
    <property type="entry name" value="Mito_Metabolite_Transporter"/>
</dbReference>
<keyword evidence="3 9" id="KW-0813">Transport</keyword>
<dbReference type="PROSITE" id="PS50920">
    <property type="entry name" value="SOLCAR"/>
    <property type="match status" value="2"/>
</dbReference>
<evidence type="ECO:0000256" key="3">
    <source>
        <dbReference type="ARBA" id="ARBA00022448"/>
    </source>
</evidence>
<dbReference type="InParanoid" id="J0WL25"/>
<evidence type="ECO:0000256" key="9">
    <source>
        <dbReference type="RuleBase" id="RU000488"/>
    </source>
</evidence>
<dbReference type="AlphaFoldDB" id="J0WL25"/>
<dbReference type="KEGG" id="adl:AURDEDRAFT_132132"/>
<keyword evidence="5" id="KW-0677">Repeat</keyword>
<protein>
    <submittedName>
        <fullName evidence="10">Mitochondrial carrier</fullName>
    </submittedName>
</protein>
<proteinExistence type="inferred from homology"/>
<dbReference type="InterPro" id="IPR023395">
    <property type="entry name" value="MCP_dom_sf"/>
</dbReference>
<accession>J0WL25</accession>
<evidence type="ECO:0000256" key="6">
    <source>
        <dbReference type="ARBA" id="ARBA00022989"/>
    </source>
</evidence>